<proteinExistence type="predicted"/>
<dbReference type="SUPFAM" id="SSF55729">
    <property type="entry name" value="Acyl-CoA N-acyltransferases (Nat)"/>
    <property type="match status" value="1"/>
</dbReference>
<comment type="caution">
    <text evidence="3">The sequence shown here is derived from an EMBL/GenBank/DDBJ whole genome shotgun (WGS) entry which is preliminary data.</text>
</comment>
<dbReference type="CDD" id="cd04301">
    <property type="entry name" value="NAT_SF"/>
    <property type="match status" value="1"/>
</dbReference>
<evidence type="ECO:0000256" key="1">
    <source>
        <dbReference type="ARBA" id="ARBA00022679"/>
    </source>
</evidence>
<evidence type="ECO:0000313" key="3">
    <source>
        <dbReference type="EMBL" id="PXW55668.1"/>
    </source>
</evidence>
<keyword evidence="4" id="KW-1185">Reference proteome</keyword>
<dbReference type="InterPro" id="IPR016181">
    <property type="entry name" value="Acyl_CoA_acyltransferase"/>
</dbReference>
<dbReference type="Gene3D" id="3.40.630.30">
    <property type="match status" value="1"/>
</dbReference>
<dbReference type="OrthoDB" id="9815099at2"/>
<organism evidence="3 4">
    <name type="scientific">Chelatococcus asaccharovorans</name>
    <dbReference type="NCBI Taxonomy" id="28210"/>
    <lineage>
        <taxon>Bacteria</taxon>
        <taxon>Pseudomonadati</taxon>
        <taxon>Pseudomonadota</taxon>
        <taxon>Alphaproteobacteria</taxon>
        <taxon>Hyphomicrobiales</taxon>
        <taxon>Chelatococcaceae</taxon>
        <taxon>Chelatococcus</taxon>
    </lineage>
</organism>
<reference evidence="3 4" key="1">
    <citation type="submission" date="2018-05" db="EMBL/GenBank/DDBJ databases">
        <title>Genomic Encyclopedia of Type Strains, Phase IV (KMG-IV): sequencing the most valuable type-strain genomes for metagenomic binning, comparative biology and taxonomic classification.</title>
        <authorList>
            <person name="Goeker M."/>
        </authorList>
    </citation>
    <scope>NUCLEOTIDE SEQUENCE [LARGE SCALE GENOMIC DNA]</scope>
    <source>
        <strain evidence="3 4">DSM 6462</strain>
    </source>
</reference>
<evidence type="ECO:0000256" key="2">
    <source>
        <dbReference type="ARBA" id="ARBA00023315"/>
    </source>
</evidence>
<dbReference type="PANTHER" id="PTHR43877">
    <property type="entry name" value="AMINOALKYLPHOSPHONATE N-ACETYLTRANSFERASE-RELATED-RELATED"/>
    <property type="match status" value="1"/>
</dbReference>
<gene>
    <name evidence="3" type="ORF">C7450_10976</name>
</gene>
<keyword evidence="2" id="KW-0012">Acyltransferase</keyword>
<dbReference type="PANTHER" id="PTHR43877:SF1">
    <property type="entry name" value="ACETYLTRANSFERASE"/>
    <property type="match status" value="1"/>
</dbReference>
<protein>
    <submittedName>
        <fullName evidence="3">Putative N-acetyltransferase YhbS</fullName>
    </submittedName>
</protein>
<name>A0A2V3U1F3_9HYPH</name>
<dbReference type="Pfam" id="PF00583">
    <property type="entry name" value="Acetyltransf_1"/>
    <property type="match status" value="1"/>
</dbReference>
<dbReference type="EMBL" id="QJJK01000009">
    <property type="protein sequence ID" value="PXW55668.1"/>
    <property type="molecule type" value="Genomic_DNA"/>
</dbReference>
<evidence type="ECO:0000313" key="4">
    <source>
        <dbReference type="Proteomes" id="UP000248021"/>
    </source>
</evidence>
<accession>A0A2V3U1F3</accession>
<dbReference type="AlphaFoldDB" id="A0A2V3U1F3"/>
<sequence length="167" mass="18368">MTDLKLNLRRELPEDGHAVEKLHERAFGPGRFARTAFRLREGVPPVARLSYTALVGTLIVGSVRLTEVRVTTGDKVLMLGPLTVDPAFHDRGIGAALMRLSLDAAREDGYRLVILVGDEPYYSRFGFKVVPPGKLKLPGPVDDRRFLFCPLVPDAMETTEGMVLPAA</sequence>
<dbReference type="PROSITE" id="PS51186">
    <property type="entry name" value="GNAT"/>
    <property type="match status" value="1"/>
</dbReference>
<dbReference type="GO" id="GO:0016747">
    <property type="term" value="F:acyltransferase activity, transferring groups other than amino-acyl groups"/>
    <property type="evidence" value="ECO:0007669"/>
    <property type="project" value="InterPro"/>
</dbReference>
<keyword evidence="1 3" id="KW-0808">Transferase</keyword>
<dbReference type="InterPro" id="IPR050832">
    <property type="entry name" value="Bact_Acetyltransf"/>
</dbReference>
<dbReference type="RefSeq" id="WP_110376459.1">
    <property type="nucleotide sequence ID" value="NZ_CAKNFM010000006.1"/>
</dbReference>
<dbReference type="InterPro" id="IPR000182">
    <property type="entry name" value="GNAT_dom"/>
</dbReference>
<dbReference type="Proteomes" id="UP000248021">
    <property type="component" value="Unassembled WGS sequence"/>
</dbReference>